<evidence type="ECO:0000313" key="2">
    <source>
        <dbReference type="Proteomes" id="UP001054889"/>
    </source>
</evidence>
<comment type="caution">
    <text evidence="1">The sequence shown here is derived from an EMBL/GenBank/DDBJ whole genome shotgun (WGS) entry which is preliminary data.</text>
</comment>
<dbReference type="PANTHER" id="PTHR33207">
    <property type="entry name" value="F-BOX DOMAIN CONTAINING PROTEIN-RELATED"/>
    <property type="match status" value="1"/>
</dbReference>
<organism evidence="1 2">
    <name type="scientific">Eleusine coracana subsp. coracana</name>
    <dbReference type="NCBI Taxonomy" id="191504"/>
    <lineage>
        <taxon>Eukaryota</taxon>
        <taxon>Viridiplantae</taxon>
        <taxon>Streptophyta</taxon>
        <taxon>Embryophyta</taxon>
        <taxon>Tracheophyta</taxon>
        <taxon>Spermatophyta</taxon>
        <taxon>Magnoliopsida</taxon>
        <taxon>Liliopsida</taxon>
        <taxon>Poales</taxon>
        <taxon>Poaceae</taxon>
        <taxon>PACMAD clade</taxon>
        <taxon>Chloridoideae</taxon>
        <taxon>Cynodonteae</taxon>
        <taxon>Eleusininae</taxon>
        <taxon>Eleusine</taxon>
    </lineage>
</organism>
<dbReference type="AlphaFoldDB" id="A0AAV5EMF0"/>
<gene>
    <name evidence="1" type="primary">gb11031</name>
    <name evidence="1" type="ORF">PR202_gb11031</name>
</gene>
<proteinExistence type="predicted"/>
<reference evidence="1" key="1">
    <citation type="journal article" date="2018" name="DNA Res.">
        <title>Multiple hybrid de novo genome assembly of finger millet, an orphan allotetraploid crop.</title>
        <authorList>
            <person name="Hatakeyama M."/>
            <person name="Aluri S."/>
            <person name="Balachadran M.T."/>
            <person name="Sivarajan S.R."/>
            <person name="Patrignani A."/>
            <person name="Gruter S."/>
            <person name="Poveda L."/>
            <person name="Shimizu-Inatsugi R."/>
            <person name="Baeten J."/>
            <person name="Francoijs K.J."/>
            <person name="Nataraja K.N."/>
            <person name="Reddy Y.A.N."/>
            <person name="Phadnis S."/>
            <person name="Ravikumar R.L."/>
            <person name="Schlapbach R."/>
            <person name="Sreeman S.M."/>
            <person name="Shimizu K.K."/>
        </authorList>
    </citation>
    <scope>NUCLEOTIDE SEQUENCE</scope>
</reference>
<accession>A0AAV5EMF0</accession>
<name>A0AAV5EMF0_ELECO</name>
<protein>
    <submittedName>
        <fullName evidence="1">Uncharacterized protein</fullName>
    </submittedName>
</protein>
<keyword evidence="2" id="KW-1185">Reference proteome</keyword>
<evidence type="ECO:0000313" key="1">
    <source>
        <dbReference type="EMBL" id="GJN23386.1"/>
    </source>
</evidence>
<reference evidence="1" key="2">
    <citation type="submission" date="2021-12" db="EMBL/GenBank/DDBJ databases">
        <title>Resequencing data analysis of finger millet.</title>
        <authorList>
            <person name="Hatakeyama M."/>
            <person name="Aluri S."/>
            <person name="Balachadran M.T."/>
            <person name="Sivarajan S.R."/>
            <person name="Poveda L."/>
            <person name="Shimizu-Inatsugi R."/>
            <person name="Schlapbach R."/>
            <person name="Sreeman S.M."/>
            <person name="Shimizu K.K."/>
        </authorList>
    </citation>
    <scope>NUCLEOTIDE SEQUENCE</scope>
</reference>
<dbReference type="Proteomes" id="UP001054889">
    <property type="component" value="Unassembled WGS sequence"/>
</dbReference>
<dbReference type="EMBL" id="BQKI01000076">
    <property type="protein sequence ID" value="GJN23386.1"/>
    <property type="molecule type" value="Genomic_DNA"/>
</dbReference>
<sequence length="266" mass="29637">MEPPSTLAAVVADDRLTVFVVKHLSPVDIVRAALACRRWCRSFAFAIPRAPPLLGYLCHPEASLTSPLLPPIELSSVFVLRDAPSTNLSVPLAPEDPRDLQIHDVHLGLVLLLPHEIPGMPLLRVLAVDPASGRRFLLSPPPRDTLPEEQWRQTRHFIGAAVLSRAHPSKLRFEVVCLTLDDDSPRAWIAFVEDGTCRWRALSRSKQPDDPLDLTSFGRRCARAGGNLVWRICNSDRLLALHPLTLELSLLPSRAKQENPFDQYTS</sequence>